<dbReference type="EMBL" id="FNRY01000001">
    <property type="protein sequence ID" value="SEB66951.1"/>
    <property type="molecule type" value="Genomic_DNA"/>
</dbReference>
<dbReference type="SUPFAM" id="SSF100950">
    <property type="entry name" value="NagB/RpiA/CoA transferase-like"/>
    <property type="match status" value="1"/>
</dbReference>
<dbReference type="Gene3D" id="3.40.50.1360">
    <property type="match status" value="1"/>
</dbReference>
<proteinExistence type="inferred from homology"/>
<evidence type="ECO:0000256" key="1">
    <source>
        <dbReference type="ARBA" id="ARBA00010466"/>
    </source>
</evidence>
<dbReference type="PANTHER" id="PTHR34294">
    <property type="entry name" value="TRANSCRIPTIONAL REGULATOR-RELATED"/>
    <property type="match status" value="1"/>
</dbReference>
<keyword evidence="7" id="KW-1185">Reference proteome</keyword>
<dbReference type="Pfam" id="PF04198">
    <property type="entry name" value="Sugar-bind"/>
    <property type="match status" value="1"/>
</dbReference>
<sequence>MPLDSRLSASRRSPLLEAAIVARRYYIDNKQKSEIADELGISRFKVARLLDDARAQGLVHIQVDMPAELDLPLGDRLAARFGLSRAVVVNTADSSVDMTTYLLGQACADLLEAFVDVDDVLGITWGATLTRVADALSTLPQCTLVQLVGGVSSVDLNVSGVELLRRIGSKTNGPTHALHAPLLVRNAAVASDLRAEPEIASTLSKCDSLTAALVGIGSWNENSTFYAHVDETEREEFRTRGAVADMCALVFDGNGELLEGSLSERTIGISAEQLRKVPDVIAVAGGADKVPAIRAALASGIPNTLVTDSITAETLLADA</sequence>
<reference evidence="6 7" key="1">
    <citation type="submission" date="2016-10" db="EMBL/GenBank/DDBJ databases">
        <authorList>
            <person name="de Groot N.N."/>
        </authorList>
    </citation>
    <scope>NUCLEOTIDE SEQUENCE [LARGE SCALE GENOMIC DNA]</scope>
    <source>
        <strain evidence="6 7">DSM 21799</strain>
    </source>
</reference>
<dbReference type="PANTHER" id="PTHR34294:SF1">
    <property type="entry name" value="TRANSCRIPTIONAL REGULATOR LSRR"/>
    <property type="match status" value="1"/>
</dbReference>
<dbReference type="RefSeq" id="WP_091181995.1">
    <property type="nucleotide sequence ID" value="NZ_FNRY01000001.1"/>
</dbReference>
<keyword evidence="4" id="KW-0804">Transcription</keyword>
<dbReference type="InterPro" id="IPR007324">
    <property type="entry name" value="Sugar-bd_dom_put"/>
</dbReference>
<evidence type="ECO:0000256" key="3">
    <source>
        <dbReference type="ARBA" id="ARBA00023125"/>
    </source>
</evidence>
<name>A0A1H4L8A2_9MICO</name>
<keyword evidence="3 6" id="KW-0238">DNA-binding</keyword>
<organism evidence="6 7">
    <name type="scientific">Paramicrobacterium humi</name>
    <dbReference type="NCBI Taxonomy" id="640635"/>
    <lineage>
        <taxon>Bacteria</taxon>
        <taxon>Bacillati</taxon>
        <taxon>Actinomycetota</taxon>
        <taxon>Actinomycetes</taxon>
        <taxon>Micrococcales</taxon>
        <taxon>Microbacteriaceae</taxon>
        <taxon>Paramicrobacterium</taxon>
    </lineage>
</organism>
<dbReference type="Gene3D" id="1.10.10.10">
    <property type="entry name" value="Winged helix-like DNA-binding domain superfamily/Winged helix DNA-binding domain"/>
    <property type="match status" value="1"/>
</dbReference>
<evidence type="ECO:0000259" key="5">
    <source>
        <dbReference type="Pfam" id="PF04198"/>
    </source>
</evidence>
<keyword evidence="2" id="KW-0805">Transcription regulation</keyword>
<dbReference type="STRING" id="640635.SAMN04489806_1457"/>
<accession>A0A1H4L8A2</accession>
<dbReference type="InterPro" id="IPR051054">
    <property type="entry name" value="SorC_transcr_regulators"/>
</dbReference>
<evidence type="ECO:0000256" key="4">
    <source>
        <dbReference type="ARBA" id="ARBA00023163"/>
    </source>
</evidence>
<feature type="domain" description="Sugar-binding" evidence="5">
    <location>
        <begin position="70"/>
        <end position="317"/>
    </location>
</feature>
<dbReference type="GO" id="GO:0003677">
    <property type="term" value="F:DNA binding"/>
    <property type="evidence" value="ECO:0007669"/>
    <property type="project" value="UniProtKB-KW"/>
</dbReference>
<evidence type="ECO:0000313" key="7">
    <source>
        <dbReference type="Proteomes" id="UP000199183"/>
    </source>
</evidence>
<dbReference type="Proteomes" id="UP000199183">
    <property type="component" value="Unassembled WGS sequence"/>
</dbReference>
<evidence type="ECO:0000313" key="6">
    <source>
        <dbReference type="EMBL" id="SEB66951.1"/>
    </source>
</evidence>
<dbReference type="GO" id="GO:0030246">
    <property type="term" value="F:carbohydrate binding"/>
    <property type="evidence" value="ECO:0007669"/>
    <property type="project" value="InterPro"/>
</dbReference>
<dbReference type="OrthoDB" id="186585at2"/>
<dbReference type="InterPro" id="IPR037171">
    <property type="entry name" value="NagB/RpiA_transferase-like"/>
</dbReference>
<gene>
    <name evidence="6" type="ORF">SAMN04489806_1457</name>
</gene>
<evidence type="ECO:0000256" key="2">
    <source>
        <dbReference type="ARBA" id="ARBA00023015"/>
    </source>
</evidence>
<comment type="similarity">
    <text evidence="1">Belongs to the SorC transcriptional regulatory family.</text>
</comment>
<dbReference type="AlphaFoldDB" id="A0A1H4L8A2"/>
<dbReference type="InterPro" id="IPR036388">
    <property type="entry name" value="WH-like_DNA-bd_sf"/>
</dbReference>
<protein>
    <submittedName>
        <fullName evidence="6">DNA-binding transcriptional regulator LsrR, DeoR family</fullName>
    </submittedName>
</protein>